<keyword evidence="4" id="KW-1185">Reference proteome</keyword>
<dbReference type="PROSITE" id="PS50048">
    <property type="entry name" value="ZN2_CY6_FUNGAL_2"/>
    <property type="match status" value="1"/>
</dbReference>
<dbReference type="InterPro" id="IPR036864">
    <property type="entry name" value="Zn2-C6_fun-type_DNA-bd_sf"/>
</dbReference>
<dbReference type="Gene3D" id="4.10.240.10">
    <property type="entry name" value="Zn(2)-C6 fungal-type DNA-binding domain"/>
    <property type="match status" value="1"/>
</dbReference>
<name>A0AAN7A6G5_9PEZI</name>
<dbReference type="SUPFAM" id="SSF57701">
    <property type="entry name" value="Zn2/Cys6 DNA-binding domain"/>
    <property type="match status" value="1"/>
</dbReference>
<evidence type="ECO:0000259" key="2">
    <source>
        <dbReference type="PROSITE" id="PS50048"/>
    </source>
</evidence>
<dbReference type="InterPro" id="IPR001138">
    <property type="entry name" value="Zn2Cys6_DnaBD"/>
</dbReference>
<dbReference type="Pfam" id="PF00172">
    <property type="entry name" value="Zn_clus"/>
    <property type="match status" value="1"/>
</dbReference>
<dbReference type="GO" id="GO:0008270">
    <property type="term" value="F:zinc ion binding"/>
    <property type="evidence" value="ECO:0007669"/>
    <property type="project" value="InterPro"/>
</dbReference>
<dbReference type="PANTHER" id="PTHR37534">
    <property type="entry name" value="TRANSCRIPTIONAL ACTIVATOR PROTEIN UGA3"/>
    <property type="match status" value="1"/>
</dbReference>
<evidence type="ECO:0000256" key="1">
    <source>
        <dbReference type="ARBA" id="ARBA00023242"/>
    </source>
</evidence>
<comment type="caution">
    <text evidence="3">The sequence shown here is derived from an EMBL/GenBank/DDBJ whole genome shotgun (WGS) entry which is preliminary data.</text>
</comment>
<dbReference type="AlphaFoldDB" id="A0AAN7A6G5"/>
<dbReference type="Proteomes" id="UP001302321">
    <property type="component" value="Unassembled WGS sequence"/>
</dbReference>
<accession>A0AAN7A6G5</accession>
<dbReference type="PROSITE" id="PS00463">
    <property type="entry name" value="ZN2_CY6_FUNGAL_1"/>
    <property type="match status" value="1"/>
</dbReference>
<keyword evidence="1" id="KW-0539">Nucleus</keyword>
<sequence>MSSPSTSTSASGSSPGALPGLAKFGCINCREQHLKCDRVTPTCGRCQTSGRACRPTGLKIRVNTENGKFKFARKQKWVRFPKRYVWIDETMTVGHDQSSPESGTEDFDVDSLNYAASPELASPELASPGRVTAPPSATLSQVSLVPTESKHSPSNLVIVNRFTINGLQSAAEEQPFAVNPSLIGVEEPCKWPLPQGTEGHLIRHFVENLALWLDLCDPNQSFQIEVPRRAGKCSILRDAMLALSARHQANTCRSYYEEQAQLYNRRCIENINKISKCAGNLEWLIDREPRLAENCFAAAIILRVMEEMQESRTLSIDDQKTNKAVHLMGILGYTNSYVSRHKGLAPGTLAAASFWVGLRQDIYYAVMKKTTVKLSLVSALPSKDPYEDLEDDYYWANRAVVHCANVLNFCHGEEVNRTCERWYLLSRENENWAARMGRGDNSKLTTLREESDFWVPYVRENDDTKPFPEIWYLRSCQVIGMQHFLLASAFLFSNEPRLKMASLEALEALTQRVQALVREICGIGLGNKSIAPSMFTACMAIAAFGHLFSRPLDQTAMLIILEQTELDHARPTLEVQQQMKKAWRWR</sequence>
<organism evidence="3 4">
    <name type="scientific">Triangularia setosa</name>
    <dbReference type="NCBI Taxonomy" id="2587417"/>
    <lineage>
        <taxon>Eukaryota</taxon>
        <taxon>Fungi</taxon>
        <taxon>Dikarya</taxon>
        <taxon>Ascomycota</taxon>
        <taxon>Pezizomycotina</taxon>
        <taxon>Sordariomycetes</taxon>
        <taxon>Sordariomycetidae</taxon>
        <taxon>Sordariales</taxon>
        <taxon>Podosporaceae</taxon>
        <taxon>Triangularia</taxon>
    </lineage>
</organism>
<dbReference type="EMBL" id="MU866300">
    <property type="protein sequence ID" value="KAK4174112.1"/>
    <property type="molecule type" value="Genomic_DNA"/>
</dbReference>
<feature type="domain" description="Zn(2)-C6 fungal-type" evidence="2">
    <location>
        <begin position="25"/>
        <end position="53"/>
    </location>
</feature>
<dbReference type="GO" id="GO:0000981">
    <property type="term" value="F:DNA-binding transcription factor activity, RNA polymerase II-specific"/>
    <property type="evidence" value="ECO:0007669"/>
    <property type="project" value="InterPro"/>
</dbReference>
<dbReference type="GO" id="GO:0005634">
    <property type="term" value="C:nucleus"/>
    <property type="evidence" value="ECO:0007669"/>
    <property type="project" value="TreeGrafter"/>
</dbReference>
<reference evidence="3" key="1">
    <citation type="journal article" date="2023" name="Mol. Phylogenet. Evol.">
        <title>Genome-scale phylogeny and comparative genomics of the fungal order Sordariales.</title>
        <authorList>
            <person name="Hensen N."/>
            <person name="Bonometti L."/>
            <person name="Westerberg I."/>
            <person name="Brannstrom I.O."/>
            <person name="Guillou S."/>
            <person name="Cros-Aarteil S."/>
            <person name="Calhoun S."/>
            <person name="Haridas S."/>
            <person name="Kuo A."/>
            <person name="Mondo S."/>
            <person name="Pangilinan J."/>
            <person name="Riley R."/>
            <person name="LaButti K."/>
            <person name="Andreopoulos B."/>
            <person name="Lipzen A."/>
            <person name="Chen C."/>
            <person name="Yan M."/>
            <person name="Daum C."/>
            <person name="Ng V."/>
            <person name="Clum A."/>
            <person name="Steindorff A."/>
            <person name="Ohm R.A."/>
            <person name="Martin F."/>
            <person name="Silar P."/>
            <person name="Natvig D.O."/>
            <person name="Lalanne C."/>
            <person name="Gautier V."/>
            <person name="Ament-Velasquez S.L."/>
            <person name="Kruys A."/>
            <person name="Hutchinson M.I."/>
            <person name="Powell A.J."/>
            <person name="Barry K."/>
            <person name="Miller A.N."/>
            <person name="Grigoriev I.V."/>
            <person name="Debuchy R."/>
            <person name="Gladieux P."/>
            <person name="Hiltunen Thoren M."/>
            <person name="Johannesson H."/>
        </authorList>
    </citation>
    <scope>NUCLEOTIDE SEQUENCE</scope>
    <source>
        <strain evidence="3">CBS 892.96</strain>
    </source>
</reference>
<dbReference type="SMART" id="SM00066">
    <property type="entry name" value="GAL4"/>
    <property type="match status" value="1"/>
</dbReference>
<dbReference type="CDD" id="cd00067">
    <property type="entry name" value="GAL4"/>
    <property type="match status" value="1"/>
</dbReference>
<gene>
    <name evidence="3" type="ORF">QBC36DRAFT_46204</name>
</gene>
<reference evidence="3" key="2">
    <citation type="submission" date="2023-05" db="EMBL/GenBank/DDBJ databases">
        <authorList>
            <consortium name="Lawrence Berkeley National Laboratory"/>
            <person name="Steindorff A."/>
            <person name="Hensen N."/>
            <person name="Bonometti L."/>
            <person name="Westerberg I."/>
            <person name="Brannstrom I.O."/>
            <person name="Guillou S."/>
            <person name="Cros-Aarteil S."/>
            <person name="Calhoun S."/>
            <person name="Haridas S."/>
            <person name="Kuo A."/>
            <person name="Mondo S."/>
            <person name="Pangilinan J."/>
            <person name="Riley R."/>
            <person name="Labutti K."/>
            <person name="Andreopoulos B."/>
            <person name="Lipzen A."/>
            <person name="Chen C."/>
            <person name="Yanf M."/>
            <person name="Daum C."/>
            <person name="Ng V."/>
            <person name="Clum A."/>
            <person name="Ohm R."/>
            <person name="Martin F."/>
            <person name="Silar P."/>
            <person name="Natvig D."/>
            <person name="Lalanne C."/>
            <person name="Gautier V."/>
            <person name="Ament-Velasquez S.L."/>
            <person name="Kruys A."/>
            <person name="Hutchinson M.I."/>
            <person name="Powell A.J."/>
            <person name="Barry K."/>
            <person name="Miller A.N."/>
            <person name="Grigoriev I.V."/>
            <person name="Debuchy R."/>
            <person name="Gladieux P."/>
            <person name="Thoren M.H."/>
            <person name="Johannesson H."/>
        </authorList>
    </citation>
    <scope>NUCLEOTIDE SEQUENCE</scope>
    <source>
        <strain evidence="3">CBS 892.96</strain>
    </source>
</reference>
<evidence type="ECO:0000313" key="4">
    <source>
        <dbReference type="Proteomes" id="UP001302321"/>
    </source>
</evidence>
<dbReference type="GO" id="GO:0045944">
    <property type="term" value="P:positive regulation of transcription by RNA polymerase II"/>
    <property type="evidence" value="ECO:0007669"/>
    <property type="project" value="TreeGrafter"/>
</dbReference>
<dbReference type="GO" id="GO:0000976">
    <property type="term" value="F:transcription cis-regulatory region binding"/>
    <property type="evidence" value="ECO:0007669"/>
    <property type="project" value="TreeGrafter"/>
</dbReference>
<protein>
    <recommendedName>
        <fullName evidence="2">Zn(2)-C6 fungal-type domain-containing protein</fullName>
    </recommendedName>
</protein>
<evidence type="ECO:0000313" key="3">
    <source>
        <dbReference type="EMBL" id="KAK4174112.1"/>
    </source>
</evidence>
<dbReference type="PANTHER" id="PTHR37534:SF2">
    <property type="entry name" value="N-ACETYLTRANSFERASE DOMAIN-CONTAINING PROTEIN"/>
    <property type="match status" value="1"/>
</dbReference>
<proteinExistence type="predicted"/>